<dbReference type="EMBL" id="JACJVR010000052">
    <property type="protein sequence ID" value="MBB6692319.1"/>
    <property type="molecule type" value="Genomic_DNA"/>
</dbReference>
<evidence type="ECO:0000313" key="2">
    <source>
        <dbReference type="Proteomes" id="UP000553776"/>
    </source>
</evidence>
<organism evidence="1 2">
    <name type="scientific">Cohnella xylanilytica</name>
    <dbReference type="NCBI Taxonomy" id="557555"/>
    <lineage>
        <taxon>Bacteria</taxon>
        <taxon>Bacillati</taxon>
        <taxon>Bacillota</taxon>
        <taxon>Bacilli</taxon>
        <taxon>Bacillales</taxon>
        <taxon>Paenibacillaceae</taxon>
        <taxon>Cohnella</taxon>
    </lineage>
</organism>
<sequence length="118" mass="14009">MQRIKAEVVIQIPEEYVLISRVELEQLKSNELSGVYWSMKDLERRISRKSEWIKENILYPPRFRKILDVAHGGFVYYPRSKGQSWSFHAQKMADFLNNRFYDIWTGGINYETSSTNAN</sequence>
<comment type="caution">
    <text evidence="1">The sequence shown here is derived from an EMBL/GenBank/DDBJ whole genome shotgun (WGS) entry which is preliminary data.</text>
</comment>
<reference evidence="1 2" key="1">
    <citation type="submission" date="2020-08" db="EMBL/GenBank/DDBJ databases">
        <title>Cohnella phylogeny.</title>
        <authorList>
            <person name="Dunlap C."/>
        </authorList>
    </citation>
    <scope>NUCLEOTIDE SEQUENCE [LARGE SCALE GENOMIC DNA]</scope>
    <source>
        <strain evidence="1 2">DSM 25239</strain>
    </source>
</reference>
<protein>
    <submittedName>
        <fullName evidence="1">DUF771 domain-containing protein</fullName>
    </submittedName>
</protein>
<keyword evidence="2" id="KW-1185">Reference proteome</keyword>
<dbReference type="RefSeq" id="WP_185136313.1">
    <property type="nucleotide sequence ID" value="NZ_JACJVR010000052.1"/>
</dbReference>
<dbReference type="Pfam" id="PF05595">
    <property type="entry name" value="DUF771"/>
    <property type="match status" value="1"/>
</dbReference>
<gene>
    <name evidence="1" type="ORF">H7B90_12985</name>
</gene>
<dbReference type="InterPro" id="IPR008489">
    <property type="entry name" value="DUF771"/>
</dbReference>
<dbReference type="AlphaFoldDB" id="A0A841TXI7"/>
<proteinExistence type="predicted"/>
<evidence type="ECO:0000313" key="1">
    <source>
        <dbReference type="EMBL" id="MBB6692319.1"/>
    </source>
</evidence>
<dbReference type="Proteomes" id="UP000553776">
    <property type="component" value="Unassembled WGS sequence"/>
</dbReference>
<accession>A0A841TXI7</accession>
<name>A0A841TXI7_9BACL</name>